<gene>
    <name evidence="2" type="ORF">AQUSIP_20110</name>
</gene>
<dbReference type="CDD" id="cd16385">
    <property type="entry name" value="IcmL"/>
    <property type="match status" value="1"/>
</dbReference>
<dbReference type="OrthoDB" id="6367129at2"/>
<dbReference type="Pfam" id="PF11393">
    <property type="entry name" value="T4BSS_DotI_IcmL"/>
    <property type="match status" value="1"/>
</dbReference>
<evidence type="ECO:0000256" key="1">
    <source>
        <dbReference type="SAM" id="Phobius"/>
    </source>
</evidence>
<evidence type="ECO:0000313" key="2">
    <source>
        <dbReference type="EMBL" id="VVC76687.1"/>
    </source>
</evidence>
<keyword evidence="1" id="KW-1133">Transmembrane helix</keyword>
<dbReference type="EMBL" id="LR699119">
    <property type="protein sequence ID" value="VVC76687.1"/>
    <property type="molecule type" value="Genomic_DNA"/>
</dbReference>
<reference evidence="2 3" key="1">
    <citation type="submission" date="2019-08" db="EMBL/GenBank/DDBJ databases">
        <authorList>
            <person name="Guy L."/>
        </authorList>
    </citation>
    <scope>NUCLEOTIDE SEQUENCE [LARGE SCALE GENOMIC DNA]</scope>
    <source>
        <strain evidence="2 3">SGT-108</strain>
    </source>
</reference>
<accession>A0A5E4PJS6</accession>
<dbReference type="RefSeq" id="WP_148339993.1">
    <property type="nucleotide sequence ID" value="NZ_LR699119.1"/>
</dbReference>
<name>A0A5E4PJS6_9COXI</name>
<feature type="transmembrane region" description="Helical" evidence="1">
    <location>
        <begin position="21"/>
        <end position="45"/>
    </location>
</feature>
<proteinExistence type="predicted"/>
<keyword evidence="1" id="KW-0472">Membrane</keyword>
<evidence type="ECO:0000313" key="3">
    <source>
        <dbReference type="Proteomes" id="UP000324194"/>
    </source>
</evidence>
<protein>
    <recommendedName>
        <fullName evidence="4">Type IV secretion protein DotI</fullName>
    </recommendedName>
</protein>
<sequence>MALDDKQEIYIARKNDFYREHYHHVIMGLMGTIVLMMVTLGVVLYQVLNRPLPQFNAVQPDGETMLLIPYEQPNLLPSTILRWASKAATVSYTFDFVNYNNQIAAARPYFTEDGWQDYLNSVSKLISRIVQGQLFINGIVSGTPVISNQGPLPGRGYVWRVQIPFLVTYQSANATSKNSFYVVLSIVQVPTSVNKQGIGIDQFVMV</sequence>
<keyword evidence="1" id="KW-0812">Transmembrane</keyword>
<dbReference type="AlphaFoldDB" id="A0A5E4PJS6"/>
<dbReference type="InterPro" id="IPR021055">
    <property type="entry name" value="T4BSS_IcmL/DotI"/>
</dbReference>
<organism evidence="2 3">
    <name type="scientific">Aquicella siphonis</name>
    <dbReference type="NCBI Taxonomy" id="254247"/>
    <lineage>
        <taxon>Bacteria</taxon>
        <taxon>Pseudomonadati</taxon>
        <taxon>Pseudomonadota</taxon>
        <taxon>Gammaproteobacteria</taxon>
        <taxon>Legionellales</taxon>
        <taxon>Coxiellaceae</taxon>
        <taxon>Aquicella</taxon>
    </lineage>
</organism>
<dbReference type="Proteomes" id="UP000324194">
    <property type="component" value="Chromosome 1"/>
</dbReference>
<evidence type="ECO:0008006" key="4">
    <source>
        <dbReference type="Google" id="ProtNLM"/>
    </source>
</evidence>
<dbReference type="KEGG" id="asip:AQUSIP_20110"/>
<keyword evidence="3" id="KW-1185">Reference proteome</keyword>